<sequence>MGNMVGGGNLRNISSSGGLSIPGLSSSRLNLAANSGYIRAKFYGTGSQVMSMLGNSYHTGGGPLSQNHAQSVNNMMLSDHSNDSSLFDINNDFSQRSSRPGSASGNQGQLGSASKMKTFLPYLDFKKRWISNKCVIISLGCSEQASTGYPMSYCSTHFTVCQKTKHIYTQQMNFMIEVGFTTRNSDYGYLEMGNLCRKGFFFFFFFETFCCPVRAYGKETKLSAEIDFK</sequence>
<dbReference type="EMBL" id="HG994364">
    <property type="protein sequence ID" value="CAF2335061.1"/>
    <property type="molecule type" value="Genomic_DNA"/>
</dbReference>
<evidence type="ECO:0000313" key="2">
    <source>
        <dbReference type="EMBL" id="CAF2335061.1"/>
    </source>
</evidence>
<gene>
    <name evidence="2" type="ORF">DARMORV10_A10P16940.1</name>
</gene>
<accession>A0A817B0Y0</accession>
<dbReference type="AlphaFoldDB" id="A0A817B0Y0"/>
<evidence type="ECO:0000256" key="1">
    <source>
        <dbReference type="SAM" id="MobiDB-lite"/>
    </source>
</evidence>
<reference evidence="2" key="1">
    <citation type="submission" date="2021-01" db="EMBL/GenBank/DDBJ databases">
        <authorList>
            <consortium name="Genoscope - CEA"/>
            <person name="William W."/>
        </authorList>
    </citation>
    <scope>NUCLEOTIDE SEQUENCE</scope>
</reference>
<name>A0A817B0Y0_BRANA</name>
<protein>
    <submittedName>
        <fullName evidence="2">(rape) hypothetical protein</fullName>
    </submittedName>
</protein>
<dbReference type="Proteomes" id="UP001295469">
    <property type="component" value="Chromosome A10"/>
</dbReference>
<proteinExistence type="predicted"/>
<feature type="region of interest" description="Disordered" evidence="1">
    <location>
        <begin position="88"/>
        <end position="110"/>
    </location>
</feature>
<organism evidence="2">
    <name type="scientific">Brassica napus</name>
    <name type="common">Rape</name>
    <dbReference type="NCBI Taxonomy" id="3708"/>
    <lineage>
        <taxon>Eukaryota</taxon>
        <taxon>Viridiplantae</taxon>
        <taxon>Streptophyta</taxon>
        <taxon>Embryophyta</taxon>
        <taxon>Tracheophyta</taxon>
        <taxon>Spermatophyta</taxon>
        <taxon>Magnoliopsida</taxon>
        <taxon>eudicotyledons</taxon>
        <taxon>Gunneridae</taxon>
        <taxon>Pentapetalae</taxon>
        <taxon>rosids</taxon>
        <taxon>malvids</taxon>
        <taxon>Brassicales</taxon>
        <taxon>Brassicaceae</taxon>
        <taxon>Brassiceae</taxon>
        <taxon>Brassica</taxon>
    </lineage>
</organism>